<evidence type="ECO:0000313" key="8">
    <source>
        <dbReference type="Proteomes" id="UP000481153"/>
    </source>
</evidence>
<evidence type="ECO:0000313" key="7">
    <source>
        <dbReference type="EMBL" id="KAF0728903.1"/>
    </source>
</evidence>
<dbReference type="GO" id="GO:0008270">
    <property type="term" value="F:zinc ion binding"/>
    <property type="evidence" value="ECO:0007669"/>
    <property type="project" value="UniProtKB-KW"/>
</dbReference>
<feature type="region of interest" description="Disordered" evidence="5">
    <location>
        <begin position="381"/>
        <end position="461"/>
    </location>
</feature>
<feature type="compositionally biased region" description="Polar residues" evidence="5">
    <location>
        <begin position="516"/>
        <end position="543"/>
    </location>
</feature>
<dbReference type="SUPFAM" id="SSF57903">
    <property type="entry name" value="FYVE/PHD zinc finger"/>
    <property type="match status" value="1"/>
</dbReference>
<dbReference type="Pfam" id="PF08495">
    <property type="entry name" value="FIST"/>
    <property type="match status" value="1"/>
</dbReference>
<evidence type="ECO:0000256" key="3">
    <source>
        <dbReference type="ARBA" id="ARBA00022833"/>
    </source>
</evidence>
<dbReference type="SMART" id="SM01204">
    <property type="entry name" value="FIST_C"/>
    <property type="match status" value="1"/>
</dbReference>
<dbReference type="AlphaFoldDB" id="A0A6G0WNK7"/>
<feature type="compositionally biased region" description="Low complexity" evidence="5">
    <location>
        <begin position="441"/>
        <end position="457"/>
    </location>
</feature>
<dbReference type="Proteomes" id="UP000481153">
    <property type="component" value="Unassembled WGS sequence"/>
</dbReference>
<feature type="region of interest" description="Disordered" evidence="5">
    <location>
        <begin position="487"/>
        <end position="550"/>
    </location>
</feature>
<dbReference type="InterPro" id="IPR013083">
    <property type="entry name" value="Znf_RING/FYVE/PHD"/>
</dbReference>
<keyword evidence="3" id="KW-0862">Zinc</keyword>
<sequence>MPSSSAVSKKSDSGQYAAYAERRANASLQMLAELSTSMSMWIDVGTKEDISLSKTASDWKVFCANRASTTIDTTLHAVVQSLFEATETSKYQDFMRAMWGDLYMDARVIEVIGADPESSAATTALQLQRNNPSIFHKTHKRTSIKWFATTGKSKLSKAQEFHLVEFVGLVYEQGRVHSAYVYQESMAKTADVPLPHQTHTSTNYGRVRIDGLILKFEAIELPNGNEYVLLSMAIQRLPSLFDFGFRNPAEELVFRFAKGFREALRRSNRAAPGVAGLQFVQNSSWVRNQDRQVCPLCGRAFHTIVRRRHHCRACGEVVCFQCSNVFTAASLSADPNTMIQGDTRLCNRCVAQHQADANQQMGVLSADALEMWLDEELAENNPDLFDEPPQPPPRRVVLPSGGAFTGTLEVNAFASSPPSAESMKRRAKSGSTSDAPVTLGSAQDSSSPRASSHSMFAEDSSLSSTGILLGAERRNFEAEPVIVDAPPTFGSSVALGESQSSSTTSSQRTEPQTESNTITITTSAYRANRAAQPSQASVVSKSQRQPREPRHVFNQEVPMPAISASPRTSLSSNSHLNIDPKYLPRQASIPRISITLGQVRSASAWAYVTTSTSAAVAAAMRDLYAKINDVHFLVVSFSEACDAIDVMAALEYEAPGVPYIGGLSARGICDESAWISMKRNGLIAVWGIHDPNGVYSVGTVSYDENNAKDEAYEAICAAQRSMSHHLPAFCLVYACPLVVDEALAGVRQAIDCPVLGGCSVLSTQYQSYFQISSSGGASIGMSFALASPSVECSVGWFSGYEAVCTALQDPTVCCGVVTAADAQAKTVFEINDRPAAEVYREWLGQVFGESELTVGFPRLGYMYPLGQVVQNAPVLQVNATPVVTAVDDGTGAVSTTTPIRKGSQVALMHTSPDKLKDNVKQMAQALQRDQKFALSEVEGCLMFLSAGVQVVLGSSQSMSGLVGAYNLWSGGASFLGLTSFGEIGHLAHDNTPQCDALMFSYLVFSNRRRQSSPPRGHADI</sequence>
<dbReference type="Gene3D" id="3.30.40.10">
    <property type="entry name" value="Zinc/RING finger domain, C3HC4 (zinc finger)"/>
    <property type="match status" value="1"/>
</dbReference>
<accession>A0A6G0WNK7</accession>
<dbReference type="Pfam" id="PF01363">
    <property type="entry name" value="FYVE"/>
    <property type="match status" value="1"/>
</dbReference>
<dbReference type="InterPro" id="IPR011011">
    <property type="entry name" value="Znf_FYVE_PHD"/>
</dbReference>
<dbReference type="EMBL" id="VJMJ01000172">
    <property type="protein sequence ID" value="KAF0728903.1"/>
    <property type="molecule type" value="Genomic_DNA"/>
</dbReference>
<dbReference type="PANTHER" id="PTHR43102:SF2">
    <property type="entry name" value="GAF DOMAIN-CONTAINING PROTEIN"/>
    <property type="match status" value="1"/>
</dbReference>
<dbReference type="InterPro" id="IPR000306">
    <property type="entry name" value="Znf_FYVE"/>
</dbReference>
<name>A0A6G0WNK7_9STRA</name>
<dbReference type="PROSITE" id="PS50178">
    <property type="entry name" value="ZF_FYVE"/>
    <property type="match status" value="1"/>
</dbReference>
<keyword evidence="1" id="KW-0479">Metal-binding</keyword>
<dbReference type="Pfam" id="PF10442">
    <property type="entry name" value="FIST_C"/>
    <property type="match status" value="1"/>
</dbReference>
<protein>
    <recommendedName>
        <fullName evidence="6">FYVE-type domain-containing protein</fullName>
    </recommendedName>
</protein>
<dbReference type="InterPro" id="IPR013702">
    <property type="entry name" value="FIST_domain_N"/>
</dbReference>
<evidence type="ECO:0000256" key="5">
    <source>
        <dbReference type="SAM" id="MobiDB-lite"/>
    </source>
</evidence>
<feature type="domain" description="FYVE-type" evidence="6">
    <location>
        <begin position="288"/>
        <end position="354"/>
    </location>
</feature>
<proteinExistence type="predicted"/>
<keyword evidence="8" id="KW-1185">Reference proteome</keyword>
<dbReference type="InterPro" id="IPR019494">
    <property type="entry name" value="FIST_C"/>
</dbReference>
<dbReference type="PANTHER" id="PTHR43102">
    <property type="entry name" value="SLR1143 PROTEIN"/>
    <property type="match status" value="1"/>
</dbReference>
<evidence type="ECO:0000256" key="2">
    <source>
        <dbReference type="ARBA" id="ARBA00022771"/>
    </source>
</evidence>
<reference evidence="7 8" key="1">
    <citation type="submission" date="2019-07" db="EMBL/GenBank/DDBJ databases">
        <title>Genomics analysis of Aphanomyces spp. identifies a new class of oomycete effector associated with host adaptation.</title>
        <authorList>
            <person name="Gaulin E."/>
        </authorList>
    </citation>
    <scope>NUCLEOTIDE SEQUENCE [LARGE SCALE GENOMIC DNA]</scope>
    <source>
        <strain evidence="7 8">ATCC 201684</strain>
    </source>
</reference>
<evidence type="ECO:0000259" key="6">
    <source>
        <dbReference type="PROSITE" id="PS50178"/>
    </source>
</evidence>
<dbReference type="SMART" id="SM00064">
    <property type="entry name" value="FYVE"/>
    <property type="match status" value="1"/>
</dbReference>
<dbReference type="InterPro" id="IPR017455">
    <property type="entry name" value="Znf_FYVE-rel"/>
</dbReference>
<feature type="compositionally biased region" description="Low complexity" evidence="5">
    <location>
        <begin position="497"/>
        <end position="515"/>
    </location>
</feature>
<organism evidence="7 8">
    <name type="scientific">Aphanomyces euteiches</name>
    <dbReference type="NCBI Taxonomy" id="100861"/>
    <lineage>
        <taxon>Eukaryota</taxon>
        <taxon>Sar</taxon>
        <taxon>Stramenopiles</taxon>
        <taxon>Oomycota</taxon>
        <taxon>Saprolegniomycetes</taxon>
        <taxon>Saprolegniales</taxon>
        <taxon>Verrucalvaceae</taxon>
        <taxon>Aphanomyces</taxon>
    </lineage>
</organism>
<comment type="caution">
    <text evidence="7">The sequence shown here is derived from an EMBL/GenBank/DDBJ whole genome shotgun (WGS) entry which is preliminary data.</text>
</comment>
<dbReference type="VEuPathDB" id="FungiDB:AeMF1_014796"/>
<evidence type="ECO:0000256" key="1">
    <source>
        <dbReference type="ARBA" id="ARBA00022723"/>
    </source>
</evidence>
<evidence type="ECO:0000256" key="4">
    <source>
        <dbReference type="PROSITE-ProRule" id="PRU00091"/>
    </source>
</evidence>
<keyword evidence="2 4" id="KW-0863">Zinc-finger</keyword>
<gene>
    <name evidence="7" type="ORF">Ae201684_013471</name>
</gene>